<gene>
    <name evidence="13" type="ORF">HHI36_003681</name>
</gene>
<keyword evidence="5" id="KW-0479">Metal-binding</keyword>
<organism evidence="13 14">
    <name type="scientific">Cryptolaemus montrouzieri</name>
    <dbReference type="NCBI Taxonomy" id="559131"/>
    <lineage>
        <taxon>Eukaryota</taxon>
        <taxon>Metazoa</taxon>
        <taxon>Ecdysozoa</taxon>
        <taxon>Arthropoda</taxon>
        <taxon>Hexapoda</taxon>
        <taxon>Insecta</taxon>
        <taxon>Pterygota</taxon>
        <taxon>Neoptera</taxon>
        <taxon>Endopterygota</taxon>
        <taxon>Coleoptera</taxon>
        <taxon>Polyphaga</taxon>
        <taxon>Cucujiformia</taxon>
        <taxon>Coccinelloidea</taxon>
        <taxon>Coccinellidae</taxon>
        <taxon>Scymninae</taxon>
        <taxon>Scymnini</taxon>
        <taxon>Cryptolaemus</taxon>
    </lineage>
</organism>
<evidence type="ECO:0000256" key="10">
    <source>
        <dbReference type="ARBA" id="ARBA00078183"/>
    </source>
</evidence>
<comment type="cofactor">
    <cofactor evidence="1">
        <name>Mn(2+)</name>
        <dbReference type="ChEBI" id="CHEBI:29035"/>
    </cofactor>
</comment>
<comment type="subcellular location">
    <subcellularLocation>
        <location evidence="2">Cytoplasm</location>
    </subcellularLocation>
</comment>
<dbReference type="InterPro" id="IPR020084">
    <property type="entry name" value="NUDIX_hydrolase_CS"/>
</dbReference>
<dbReference type="PANTHER" id="PTHR23114:SF17">
    <property type="entry name" value="M7GPPPN-MRNA HYDROLASE"/>
    <property type="match status" value="1"/>
</dbReference>
<dbReference type="GO" id="GO:0046872">
    <property type="term" value="F:metal ion binding"/>
    <property type="evidence" value="ECO:0007669"/>
    <property type="project" value="UniProtKB-KW"/>
</dbReference>
<feature type="domain" description="Nudix hydrolase" evidence="12">
    <location>
        <begin position="112"/>
        <end position="237"/>
    </location>
</feature>
<dbReference type="EMBL" id="JABFTP020000185">
    <property type="protein sequence ID" value="KAL3289249.1"/>
    <property type="molecule type" value="Genomic_DNA"/>
</dbReference>
<evidence type="ECO:0000259" key="12">
    <source>
        <dbReference type="PROSITE" id="PS51462"/>
    </source>
</evidence>
<dbReference type="SUPFAM" id="SSF140586">
    <property type="entry name" value="Dcp2 domain-like"/>
    <property type="match status" value="1"/>
</dbReference>
<evidence type="ECO:0000256" key="6">
    <source>
        <dbReference type="ARBA" id="ARBA00022801"/>
    </source>
</evidence>
<comment type="caution">
    <text evidence="13">The sequence shown here is derived from an EMBL/GenBank/DDBJ whole genome shotgun (WGS) entry which is preliminary data.</text>
</comment>
<dbReference type="InterPro" id="IPR007722">
    <property type="entry name" value="DCP2_BoxA"/>
</dbReference>
<keyword evidence="8" id="KW-0464">Manganese</keyword>
<evidence type="ECO:0000256" key="11">
    <source>
        <dbReference type="RuleBase" id="RU003476"/>
    </source>
</evidence>
<dbReference type="GO" id="GO:0005737">
    <property type="term" value="C:cytoplasm"/>
    <property type="evidence" value="ECO:0007669"/>
    <property type="project" value="UniProtKB-SubCell"/>
</dbReference>
<evidence type="ECO:0000313" key="13">
    <source>
        <dbReference type="EMBL" id="KAL3289249.1"/>
    </source>
</evidence>
<dbReference type="Pfam" id="PF05026">
    <property type="entry name" value="DCP2"/>
    <property type="match status" value="1"/>
</dbReference>
<dbReference type="SMART" id="SM01125">
    <property type="entry name" value="DCP2"/>
    <property type="match status" value="1"/>
</dbReference>
<dbReference type="PROSITE" id="PS51462">
    <property type="entry name" value="NUDIX"/>
    <property type="match status" value="1"/>
</dbReference>
<comment type="similarity">
    <text evidence="3">Belongs to the Nudix hydrolase family. DCP2 subfamily.</text>
</comment>
<dbReference type="Proteomes" id="UP001516400">
    <property type="component" value="Unassembled WGS sequence"/>
</dbReference>
<keyword evidence="6 11" id="KW-0378">Hydrolase</keyword>
<dbReference type="InterPro" id="IPR000086">
    <property type="entry name" value="NUDIX_hydrolase_dom"/>
</dbReference>
<evidence type="ECO:0000256" key="3">
    <source>
        <dbReference type="ARBA" id="ARBA00005279"/>
    </source>
</evidence>
<keyword evidence="14" id="KW-1185">Reference proteome</keyword>
<evidence type="ECO:0000256" key="7">
    <source>
        <dbReference type="ARBA" id="ARBA00022884"/>
    </source>
</evidence>
<dbReference type="InterPro" id="IPR015797">
    <property type="entry name" value="NUDIX_hydrolase-like_dom_sf"/>
</dbReference>
<keyword evidence="4" id="KW-0963">Cytoplasm</keyword>
<dbReference type="InterPro" id="IPR036189">
    <property type="entry name" value="DCP2_BoxA_sf"/>
</dbReference>
<dbReference type="PRINTS" id="PR00502">
    <property type="entry name" value="NUDIXFAMILY"/>
</dbReference>
<evidence type="ECO:0000256" key="4">
    <source>
        <dbReference type="ARBA" id="ARBA00022490"/>
    </source>
</evidence>
<dbReference type="InterPro" id="IPR044099">
    <property type="entry name" value="Dcp2_NUDIX"/>
</dbReference>
<dbReference type="FunFam" id="3.90.79.10:FF:000003">
    <property type="entry name" value="M7GpppN-mRNA hydrolase isoform 2"/>
    <property type="match status" value="1"/>
</dbReference>
<keyword evidence="7" id="KW-0694">RNA-binding</keyword>
<evidence type="ECO:0000256" key="5">
    <source>
        <dbReference type="ARBA" id="ARBA00022723"/>
    </source>
</evidence>
<dbReference type="InterPro" id="IPR020476">
    <property type="entry name" value="Nudix_hydrolase"/>
</dbReference>
<accession>A0ABD2PE36</accession>
<reference evidence="13 14" key="1">
    <citation type="journal article" date="2021" name="BMC Biol.">
        <title>Horizontally acquired antibacterial genes associated with adaptive radiation of ladybird beetles.</title>
        <authorList>
            <person name="Li H.S."/>
            <person name="Tang X.F."/>
            <person name="Huang Y.H."/>
            <person name="Xu Z.Y."/>
            <person name="Chen M.L."/>
            <person name="Du X.Y."/>
            <person name="Qiu B.Y."/>
            <person name="Chen P.T."/>
            <person name="Zhang W."/>
            <person name="Slipinski A."/>
            <person name="Escalona H.E."/>
            <person name="Waterhouse R.M."/>
            <person name="Zwick A."/>
            <person name="Pang H."/>
        </authorList>
    </citation>
    <scope>NUCLEOTIDE SEQUENCE [LARGE SCALE GENOMIC DNA]</scope>
    <source>
        <strain evidence="13">SYSU2018</strain>
    </source>
</reference>
<evidence type="ECO:0000256" key="1">
    <source>
        <dbReference type="ARBA" id="ARBA00001936"/>
    </source>
</evidence>
<dbReference type="Gene3D" id="1.10.10.1050">
    <property type="entry name" value="Dcp2, box A domain"/>
    <property type="match status" value="1"/>
</dbReference>
<dbReference type="SUPFAM" id="SSF55811">
    <property type="entry name" value="Nudix"/>
    <property type="match status" value="1"/>
</dbReference>
<proteinExistence type="inferred from homology"/>
<evidence type="ECO:0000313" key="14">
    <source>
        <dbReference type="Proteomes" id="UP001516400"/>
    </source>
</evidence>
<dbReference type="Pfam" id="PF00293">
    <property type="entry name" value="NUDIX"/>
    <property type="match status" value="1"/>
</dbReference>
<sequence length="260" mass="30257">MEGVAKYVVPARRRSQKVSTIPSLLIFRLITQFVNPSLISTPELAKRNMRALLFQIELAYWNYLDHHVAKSPSLPSCRMEEFAKTMFMAIPAVCEEIGNLPEFLREWRKFKLTIPTYGAIFISPDDSHVLMVQGYSGNWSFPRGKMERGENPEECAVREVLEEVGFDISHLIKSDEYMENKTEERYSRLYIIKDIAIDTIFKTQTISEIKEIRWFSIRDLPATMNDHRSSAVLGIKSNKFFLCHPFIGNLKKMLLPKTWR</sequence>
<dbReference type="Gene3D" id="3.90.79.10">
    <property type="entry name" value="Nucleoside Triphosphate Pyrophosphohydrolase"/>
    <property type="match status" value="1"/>
</dbReference>
<comment type="catalytic activity">
    <reaction evidence="9">
        <text>a 5'-end (N(7)-methyl 5'-triphosphoguanosine)-ribonucleoside in mRNA + H2O = N(7)-methyl-GDP + a 5'-end phospho-ribonucleoside in mRNA + 2 H(+)</text>
        <dbReference type="Rhea" id="RHEA:67484"/>
        <dbReference type="Rhea" id="RHEA-COMP:15692"/>
        <dbReference type="Rhea" id="RHEA-COMP:17167"/>
        <dbReference type="ChEBI" id="CHEBI:15377"/>
        <dbReference type="ChEBI" id="CHEBI:15378"/>
        <dbReference type="ChEBI" id="CHEBI:63714"/>
        <dbReference type="ChEBI" id="CHEBI:138282"/>
        <dbReference type="ChEBI" id="CHEBI:156461"/>
        <dbReference type="EC" id="3.6.1.62"/>
    </reaction>
    <physiologicalReaction direction="left-to-right" evidence="9">
        <dbReference type="Rhea" id="RHEA:67485"/>
    </physiologicalReaction>
</comment>
<evidence type="ECO:0000256" key="2">
    <source>
        <dbReference type="ARBA" id="ARBA00004496"/>
    </source>
</evidence>
<dbReference type="GO" id="GO:0016071">
    <property type="term" value="P:mRNA metabolic process"/>
    <property type="evidence" value="ECO:0007669"/>
    <property type="project" value="UniProtKB-ARBA"/>
</dbReference>
<dbReference type="CDD" id="cd03672">
    <property type="entry name" value="NUDIX_Dcp2p_Nudt20"/>
    <property type="match status" value="1"/>
</dbReference>
<dbReference type="GO" id="GO:0003723">
    <property type="term" value="F:RNA binding"/>
    <property type="evidence" value="ECO:0007669"/>
    <property type="project" value="UniProtKB-KW"/>
</dbReference>
<evidence type="ECO:0000256" key="8">
    <source>
        <dbReference type="ARBA" id="ARBA00023211"/>
    </source>
</evidence>
<dbReference type="GO" id="GO:0140933">
    <property type="term" value="F:5'-(N(7)-methylguanosine 5'-triphospho)-[mRNA] hydrolase activity"/>
    <property type="evidence" value="ECO:0007669"/>
    <property type="project" value="UniProtKB-EC"/>
</dbReference>
<evidence type="ECO:0000256" key="9">
    <source>
        <dbReference type="ARBA" id="ARBA00047661"/>
    </source>
</evidence>
<protein>
    <recommendedName>
        <fullName evidence="10">mRNA-decapping enzyme 2</fullName>
    </recommendedName>
</protein>
<dbReference type="PROSITE" id="PS00893">
    <property type="entry name" value="NUDIX_BOX"/>
    <property type="match status" value="1"/>
</dbReference>
<name>A0ABD2PE36_9CUCU</name>
<dbReference type="AlphaFoldDB" id="A0ABD2PE36"/>
<dbReference type="PANTHER" id="PTHR23114">
    <property type="entry name" value="M7GPPPN-MRNA HYDROLASE"/>
    <property type="match status" value="1"/>
</dbReference>